<evidence type="ECO:0000256" key="1">
    <source>
        <dbReference type="ARBA" id="ARBA00004229"/>
    </source>
</evidence>
<comment type="subcellular location">
    <subcellularLocation>
        <location evidence="1">Plastid</location>
        <location evidence="1">Chloroplast</location>
    </subcellularLocation>
</comment>
<protein>
    <submittedName>
        <fullName evidence="4">Uncharacterized protein</fullName>
    </submittedName>
</protein>
<sequence>MEEVKKEEEEMKGEKEEYLRIYLRQNSWCSLLLLPLVVTASRLHMGFGVCSKDIHGVFYIHKLAMCMSEFLSNALVGVMLPTVGSMVGKAYQKLGDLNLRYVFIDPFLSFHFFDSPVSFEERLKAGFSDESFSGVPVFQSKSLILRSQNKRYRPVFFRKEDLEKSLLRASRQQKKLNPAFREGDIQVAVLEDIIQGMKKKARWVVRFCCRLLYLAF</sequence>
<evidence type="ECO:0000313" key="5">
    <source>
        <dbReference type="Proteomes" id="UP001642360"/>
    </source>
</evidence>
<dbReference type="AlphaFoldDB" id="A0ABC8SA53"/>
<name>A0ABC8SA53_9AQUA</name>
<comment type="caution">
    <text evidence="4">The sequence shown here is derived from an EMBL/GenBank/DDBJ whole genome shotgun (WGS) entry which is preliminary data.</text>
</comment>
<dbReference type="Gene3D" id="3.40.1350.100">
    <property type="match status" value="1"/>
</dbReference>
<gene>
    <name evidence="4" type="ORF">ILEXP_LOCUS22357</name>
</gene>
<keyword evidence="2" id="KW-0150">Chloroplast</keyword>
<dbReference type="PANTHER" id="PTHR33926:SF1">
    <property type="entry name" value="PROTEIN TIC 22-LIKE, CHLOROPLASTIC"/>
    <property type="match status" value="1"/>
</dbReference>
<dbReference type="InterPro" id="IPR007378">
    <property type="entry name" value="Tic22-like"/>
</dbReference>
<evidence type="ECO:0000313" key="4">
    <source>
        <dbReference type="EMBL" id="CAK9154054.1"/>
    </source>
</evidence>
<keyword evidence="5" id="KW-1185">Reference proteome</keyword>
<keyword evidence="3" id="KW-0934">Plastid</keyword>
<dbReference type="Proteomes" id="UP001642360">
    <property type="component" value="Unassembled WGS sequence"/>
</dbReference>
<organism evidence="4 5">
    <name type="scientific">Ilex paraguariensis</name>
    <name type="common">yerba mate</name>
    <dbReference type="NCBI Taxonomy" id="185542"/>
    <lineage>
        <taxon>Eukaryota</taxon>
        <taxon>Viridiplantae</taxon>
        <taxon>Streptophyta</taxon>
        <taxon>Embryophyta</taxon>
        <taxon>Tracheophyta</taxon>
        <taxon>Spermatophyta</taxon>
        <taxon>Magnoliopsida</taxon>
        <taxon>eudicotyledons</taxon>
        <taxon>Gunneridae</taxon>
        <taxon>Pentapetalae</taxon>
        <taxon>asterids</taxon>
        <taxon>campanulids</taxon>
        <taxon>Aquifoliales</taxon>
        <taxon>Aquifoliaceae</taxon>
        <taxon>Ilex</taxon>
    </lineage>
</organism>
<proteinExistence type="predicted"/>
<reference evidence="4 5" key="1">
    <citation type="submission" date="2024-02" db="EMBL/GenBank/DDBJ databases">
        <authorList>
            <person name="Vignale AGUSTIN F."/>
            <person name="Sosa J E."/>
            <person name="Modenutti C."/>
        </authorList>
    </citation>
    <scope>NUCLEOTIDE SEQUENCE [LARGE SCALE GENOMIC DNA]</scope>
</reference>
<evidence type="ECO:0000256" key="2">
    <source>
        <dbReference type="ARBA" id="ARBA00022528"/>
    </source>
</evidence>
<dbReference type="GO" id="GO:0009507">
    <property type="term" value="C:chloroplast"/>
    <property type="evidence" value="ECO:0007669"/>
    <property type="project" value="UniProtKB-SubCell"/>
</dbReference>
<dbReference type="PANTHER" id="PTHR33926">
    <property type="entry name" value="PROTEIN TIC 22, CHLOROPLASTIC"/>
    <property type="match status" value="1"/>
</dbReference>
<dbReference type="Pfam" id="PF04278">
    <property type="entry name" value="Tic22"/>
    <property type="match status" value="1"/>
</dbReference>
<accession>A0ABC8SA53</accession>
<dbReference type="EMBL" id="CAUOFW020002481">
    <property type="protein sequence ID" value="CAK9154054.1"/>
    <property type="molecule type" value="Genomic_DNA"/>
</dbReference>
<evidence type="ECO:0000256" key="3">
    <source>
        <dbReference type="ARBA" id="ARBA00022640"/>
    </source>
</evidence>